<feature type="domain" description="Gram-positive cocci surface proteins LPxTG" evidence="8">
    <location>
        <begin position="680"/>
        <end position="719"/>
    </location>
</feature>
<dbReference type="InterPro" id="IPR013783">
    <property type="entry name" value="Ig-like_fold"/>
</dbReference>
<dbReference type="NCBIfam" id="TIGR01167">
    <property type="entry name" value="LPXTG_anchor"/>
    <property type="match status" value="1"/>
</dbReference>
<evidence type="ECO:0000259" key="8">
    <source>
        <dbReference type="Pfam" id="PF00746"/>
    </source>
</evidence>
<evidence type="ECO:0000256" key="2">
    <source>
        <dbReference type="ARBA" id="ARBA00022525"/>
    </source>
</evidence>
<feature type="region of interest" description="Disordered" evidence="5">
    <location>
        <begin position="380"/>
        <end position="399"/>
    </location>
</feature>
<keyword evidence="2" id="KW-0964">Secreted</keyword>
<evidence type="ECO:0000259" key="9">
    <source>
        <dbReference type="Pfam" id="PF16555"/>
    </source>
</evidence>
<evidence type="ECO:0000259" key="11">
    <source>
        <dbReference type="Pfam" id="PF16570"/>
    </source>
</evidence>
<keyword evidence="1" id="KW-0134">Cell wall</keyword>
<evidence type="ECO:0000259" key="10">
    <source>
        <dbReference type="Pfam" id="PF16569"/>
    </source>
</evidence>
<feature type="transmembrane region" description="Helical" evidence="6">
    <location>
        <begin position="690"/>
        <end position="711"/>
    </location>
</feature>
<dbReference type="Gene3D" id="2.60.40.10">
    <property type="entry name" value="Immunoglobulins"/>
    <property type="match status" value="2"/>
</dbReference>
<sequence precursor="true">MKTKLFNLLAAVLLVLGTLLPTLSGVVKATEEHKTNVVIHKIKMDSLKGWPKEKNPDGTYTGLGDKNYNGEKIDTITSYFGASAEELDGVSFTYWKVDKDKYKKLTKDPQNYDTVPKMKAFLKGAEENKALGDSSETIGEKTTGNTANKNGVKVENLTDGYYWFVENSGSNIANGETLSSSAAVPFGLELPVYKADGSMLNELHVYPKNTTTKPKIDKNFSIEEKDAKLAGGAKYEYYQKDKGHVSRTVGAEVSYQVKTDIPAGTQYQTLRWEDTMTKGLTYKAGSLELTITTKGDGKAAPNFEFQTDYKLTENQSGFVLKFTESGLEKVKKAVQATKDAKGQVTADGYPMTVDISYKATVNSDAVVDQPDKNTVIFDYSNNPKEYKDPRDKSTKPKDKSIAVNKTWANGTTPSGVEVTYYLYQKGDKLSDDKVVDSVTVTGNYNHTFKNLDDSKEYYVKESVIGYTPEYTEAKDGKISIKNTKDDQNPDPLKPTSPTVVTHGKKFVKTSQEEQERLQGATFVVANAKTGGQYLAIKSDDEKLAEGKAYQDAEKKYQEEVKKATTENPNSQKIENAKKVRDDAFKKARIAYYWDNSKDKAVKFTSNSKGQFEVTGLAAGTYYLEEVTAPIGFAKLQDRVVFTLGFNSYNGHEDSSGQSLEGHIQYEKGTPDFGYGQRIINKKISIPQTGGIGAVIFAVAGMTLMAVAFVAYRKTNKEEDAA</sequence>
<reference evidence="12 13" key="1">
    <citation type="submission" date="2018-10" db="EMBL/GenBank/DDBJ databases">
        <authorList>
            <consortium name="Molecular Microbiology and Infection Unit (UMMI)"/>
            <person name="Machado M."/>
        </authorList>
    </citation>
    <scope>NUCLEOTIDE SEQUENCE [LARGE SCALE GENOMIC DNA]</scope>
    <source>
        <strain evidence="12">FMV2238.02</strain>
    </source>
</reference>
<dbReference type="Pfam" id="PF16555">
    <property type="entry name" value="GramPos_pilinD1"/>
    <property type="match status" value="1"/>
</dbReference>
<name>A0A3P5XMQ7_STRCB</name>
<evidence type="ECO:0000313" key="12">
    <source>
        <dbReference type="EMBL" id="VDC41556.1"/>
    </source>
</evidence>
<keyword evidence="13" id="KW-1185">Reference proteome</keyword>
<protein>
    <recommendedName>
        <fullName evidence="14">Cell wall surface anchor family protein</fullName>
    </recommendedName>
</protein>
<evidence type="ECO:0000256" key="7">
    <source>
        <dbReference type="SAM" id="SignalP"/>
    </source>
</evidence>
<gene>
    <name evidence="12" type="ORF">FMV2238Y02_00430</name>
</gene>
<keyword evidence="6" id="KW-0812">Transmembrane</keyword>
<dbReference type="InterPro" id="IPR026466">
    <property type="entry name" value="Fim_isopep_form_D2_dom"/>
</dbReference>
<evidence type="ECO:0008006" key="14">
    <source>
        <dbReference type="Google" id="ProtNLM"/>
    </source>
</evidence>
<feature type="compositionally biased region" description="Basic and acidic residues" evidence="5">
    <location>
        <begin position="384"/>
        <end position="399"/>
    </location>
</feature>
<dbReference type="Gene3D" id="2.60.40.1140">
    <property type="entry name" value="Collagen-binding surface protein Cna, B-type domain"/>
    <property type="match status" value="1"/>
</dbReference>
<feature type="chain" id="PRO_5018328959" description="Cell wall surface anchor family protein" evidence="7">
    <location>
        <begin position="30"/>
        <end position="721"/>
    </location>
</feature>
<organism evidence="12 13">
    <name type="scientific">Streptococcus canis</name>
    <dbReference type="NCBI Taxonomy" id="1329"/>
    <lineage>
        <taxon>Bacteria</taxon>
        <taxon>Bacillati</taxon>
        <taxon>Bacillota</taxon>
        <taxon>Bacilli</taxon>
        <taxon>Lactobacillales</taxon>
        <taxon>Streptococcaceae</taxon>
        <taxon>Streptococcus</taxon>
    </lineage>
</organism>
<evidence type="ECO:0000256" key="5">
    <source>
        <dbReference type="SAM" id="MobiDB-lite"/>
    </source>
</evidence>
<dbReference type="Gene3D" id="1.20.58.90">
    <property type="match status" value="1"/>
</dbReference>
<feature type="domain" description="Gram-positive pilin subunit D1 N-terminal" evidence="9">
    <location>
        <begin position="33"/>
        <end position="210"/>
    </location>
</feature>
<keyword evidence="6" id="KW-0472">Membrane</keyword>
<dbReference type="Proteomes" id="UP000280759">
    <property type="component" value="Unassembled WGS sequence"/>
</dbReference>
<dbReference type="EMBL" id="UXEP01000001">
    <property type="protein sequence ID" value="VDC41556.1"/>
    <property type="molecule type" value="Genomic_DNA"/>
</dbReference>
<feature type="domain" description="Gram-positive pilin backbone subunit 3 Cna-B-like" evidence="11">
    <location>
        <begin position="439"/>
        <end position="524"/>
    </location>
</feature>
<accession>A0A3P5XMQ7</accession>
<dbReference type="Pfam" id="PF16570">
    <property type="entry name" value="GramPos_pilinD3"/>
    <property type="match status" value="1"/>
</dbReference>
<keyword evidence="3 7" id="KW-0732">Signal</keyword>
<dbReference type="Pfam" id="PF00746">
    <property type="entry name" value="Gram_pos_anchor"/>
    <property type="match status" value="1"/>
</dbReference>
<dbReference type="Pfam" id="PF16569">
    <property type="entry name" value="GramPos_pilinBB"/>
    <property type="match status" value="1"/>
</dbReference>
<dbReference type="Gene3D" id="2.60.40.740">
    <property type="match status" value="1"/>
</dbReference>
<keyword evidence="4" id="KW-0572">Peptidoglycan-anchor</keyword>
<keyword evidence="6" id="KW-1133">Transmembrane helix</keyword>
<evidence type="ECO:0000256" key="6">
    <source>
        <dbReference type="SAM" id="Phobius"/>
    </source>
</evidence>
<evidence type="ECO:0000256" key="1">
    <source>
        <dbReference type="ARBA" id="ARBA00022512"/>
    </source>
</evidence>
<feature type="domain" description="Gram-positive pilin backbone subunit 2 Cna-B-like" evidence="10">
    <location>
        <begin position="249"/>
        <end position="383"/>
    </location>
</feature>
<dbReference type="InterPro" id="IPR019931">
    <property type="entry name" value="LPXTG_anchor"/>
</dbReference>
<dbReference type="InterPro" id="IPR032332">
    <property type="entry name" value="GramPos_pilinD3"/>
</dbReference>
<evidence type="ECO:0000313" key="13">
    <source>
        <dbReference type="Proteomes" id="UP000280759"/>
    </source>
</evidence>
<dbReference type="AlphaFoldDB" id="A0A3P5XMQ7"/>
<dbReference type="RefSeq" id="WP_125073613.1">
    <property type="nucleotide sequence ID" value="NZ_CP053792.1"/>
</dbReference>
<dbReference type="NCBIfam" id="TIGR04226">
    <property type="entry name" value="RrgB_K2N_iso_D2"/>
    <property type="match status" value="1"/>
</dbReference>
<proteinExistence type="predicted"/>
<dbReference type="InterPro" id="IPR032334">
    <property type="entry name" value="GramPos_pilinBB"/>
</dbReference>
<feature type="signal peptide" evidence="7">
    <location>
        <begin position="1"/>
        <end position="29"/>
    </location>
</feature>
<evidence type="ECO:0000256" key="3">
    <source>
        <dbReference type="ARBA" id="ARBA00022729"/>
    </source>
</evidence>
<dbReference type="InterPro" id="IPR032364">
    <property type="entry name" value="GramPos_pilinD1_N"/>
</dbReference>
<evidence type="ECO:0000256" key="4">
    <source>
        <dbReference type="ARBA" id="ARBA00023088"/>
    </source>
</evidence>